<dbReference type="PROSITE" id="PS00028">
    <property type="entry name" value="ZINC_FINGER_C2H2_1"/>
    <property type="match status" value="7"/>
</dbReference>
<dbReference type="Pfam" id="PF12874">
    <property type="entry name" value="zf-met"/>
    <property type="match status" value="2"/>
</dbReference>
<dbReference type="InterPro" id="IPR036236">
    <property type="entry name" value="Znf_C2H2_sf"/>
</dbReference>
<dbReference type="SMART" id="SM00355">
    <property type="entry name" value="ZnF_C2H2"/>
    <property type="match status" value="12"/>
</dbReference>
<dbReference type="PANTHER" id="PTHR47772:SF13">
    <property type="entry name" value="GASTRULA ZINC FINGER PROTEIN XLCGF49.1-LIKE-RELATED"/>
    <property type="match status" value="1"/>
</dbReference>
<evidence type="ECO:0000313" key="13">
    <source>
        <dbReference type="EMBL" id="KAL3272100.1"/>
    </source>
</evidence>
<keyword evidence="14" id="KW-1185">Reference proteome</keyword>
<dbReference type="Gene3D" id="3.30.160.60">
    <property type="entry name" value="Classic Zinc Finger"/>
    <property type="match status" value="8"/>
</dbReference>
<dbReference type="FunFam" id="3.30.160.60:FF:002343">
    <property type="entry name" value="Zinc finger protein 33A"/>
    <property type="match status" value="1"/>
</dbReference>
<evidence type="ECO:0000256" key="5">
    <source>
        <dbReference type="ARBA" id="ARBA00022771"/>
    </source>
</evidence>
<dbReference type="PROSITE" id="PS50157">
    <property type="entry name" value="ZINC_FINGER_C2H2_2"/>
    <property type="match status" value="8"/>
</dbReference>
<dbReference type="InterPro" id="IPR013087">
    <property type="entry name" value="Znf_C2H2_type"/>
</dbReference>
<feature type="domain" description="C2H2-type" evidence="12">
    <location>
        <begin position="291"/>
        <end position="318"/>
    </location>
</feature>
<protein>
    <recommendedName>
        <fullName evidence="12">C2H2-type domain-containing protein</fullName>
    </recommendedName>
</protein>
<accession>A0ABD2N059</accession>
<keyword evidence="4" id="KW-0677">Repeat</keyword>
<keyword evidence="7" id="KW-0805">Transcription regulation</keyword>
<proteinExistence type="inferred from homology"/>
<evidence type="ECO:0000256" key="8">
    <source>
        <dbReference type="ARBA" id="ARBA00023163"/>
    </source>
</evidence>
<keyword evidence="5 10" id="KW-0863">Zinc-finger</keyword>
<feature type="domain" description="C2H2-type" evidence="12">
    <location>
        <begin position="465"/>
        <end position="491"/>
    </location>
</feature>
<dbReference type="Pfam" id="PF00096">
    <property type="entry name" value="zf-C2H2"/>
    <property type="match status" value="3"/>
</dbReference>
<dbReference type="GO" id="GO:0005634">
    <property type="term" value="C:nucleus"/>
    <property type="evidence" value="ECO:0007669"/>
    <property type="project" value="UniProtKB-SubCell"/>
</dbReference>
<dbReference type="AlphaFoldDB" id="A0ABD2N059"/>
<evidence type="ECO:0000256" key="7">
    <source>
        <dbReference type="ARBA" id="ARBA00023015"/>
    </source>
</evidence>
<dbReference type="PANTHER" id="PTHR47772">
    <property type="entry name" value="ZINC FINGER PROTEIN 200"/>
    <property type="match status" value="1"/>
</dbReference>
<evidence type="ECO:0000256" key="4">
    <source>
        <dbReference type="ARBA" id="ARBA00022737"/>
    </source>
</evidence>
<gene>
    <name evidence="13" type="ORF">HHI36_022562</name>
</gene>
<evidence type="ECO:0000256" key="11">
    <source>
        <dbReference type="SAM" id="MobiDB-lite"/>
    </source>
</evidence>
<evidence type="ECO:0000256" key="1">
    <source>
        <dbReference type="ARBA" id="ARBA00004123"/>
    </source>
</evidence>
<dbReference type="GO" id="GO:0006355">
    <property type="term" value="P:regulation of DNA-templated transcription"/>
    <property type="evidence" value="ECO:0007669"/>
    <property type="project" value="UniProtKB-ARBA"/>
</dbReference>
<dbReference type="Proteomes" id="UP001516400">
    <property type="component" value="Unassembled WGS sequence"/>
</dbReference>
<evidence type="ECO:0000313" key="14">
    <source>
        <dbReference type="Proteomes" id="UP001516400"/>
    </source>
</evidence>
<feature type="domain" description="C2H2-type" evidence="12">
    <location>
        <begin position="409"/>
        <end position="436"/>
    </location>
</feature>
<feature type="region of interest" description="Disordered" evidence="11">
    <location>
        <begin position="1"/>
        <end position="67"/>
    </location>
</feature>
<dbReference type="InterPro" id="IPR050636">
    <property type="entry name" value="C2H2-ZF_domain-containing"/>
</dbReference>
<feature type="domain" description="C2H2-type" evidence="12">
    <location>
        <begin position="381"/>
        <end position="408"/>
    </location>
</feature>
<evidence type="ECO:0000256" key="9">
    <source>
        <dbReference type="ARBA" id="ARBA00023242"/>
    </source>
</evidence>
<sequence length="491" mass="56689">MDTSITEIKTEPLDYTAKQAESTKQDTNSTYTSNTEKIKSEDEDESHEEDKSVCNSENEGSLPFADSYPTPELCPIVQLRETNEDVNTTVPDIHKLLKKLGYKNPFVYTKMKKRKCKKRKVKEQNMKWQCMICSDIKSNKMELLEHYESHKLDSDKEKSMVESVTNAKWQCMICSEVRLDKDDLLKHYESHKNETEKPKGKQFHGDYYSCPVCCADFTSLTSYERHVELKHGENENTCESCNRSFKTLYLLCVHNFNKHTSDKIYRCVCCDFSTEKSKDLREHIKKKHEEFTCDICKKGFSSQSSYEEHKNFHIDATPIKCELCFENFQYARYLVAHKKKKHPEIFVDLPITHECEFCHKKFAHKKSLVSHIRSHTGQSSILCDLCGKSLSCPDHLKKHLRIHSGIKPHVCTVCGKGFTDKSNLKLHDRVHSGEKPHICNVCGKGFSQRSSLVIHGRLHSGERPYKCQFCNRGFVAKGLVGVHMKSCNGVK</sequence>
<evidence type="ECO:0000259" key="12">
    <source>
        <dbReference type="PROSITE" id="PS50157"/>
    </source>
</evidence>
<reference evidence="13 14" key="1">
    <citation type="journal article" date="2021" name="BMC Biol.">
        <title>Horizontally acquired antibacterial genes associated with adaptive radiation of ladybird beetles.</title>
        <authorList>
            <person name="Li H.S."/>
            <person name="Tang X.F."/>
            <person name="Huang Y.H."/>
            <person name="Xu Z.Y."/>
            <person name="Chen M.L."/>
            <person name="Du X.Y."/>
            <person name="Qiu B.Y."/>
            <person name="Chen P.T."/>
            <person name="Zhang W."/>
            <person name="Slipinski A."/>
            <person name="Escalona H.E."/>
            <person name="Waterhouse R.M."/>
            <person name="Zwick A."/>
            <person name="Pang H."/>
        </authorList>
    </citation>
    <scope>NUCLEOTIDE SEQUENCE [LARGE SCALE GENOMIC DNA]</scope>
    <source>
        <strain evidence="13">SYSU2018</strain>
    </source>
</reference>
<evidence type="ECO:0000256" key="10">
    <source>
        <dbReference type="PROSITE-ProRule" id="PRU00042"/>
    </source>
</evidence>
<keyword evidence="6" id="KW-0862">Zinc</keyword>
<dbReference type="FunFam" id="3.30.160.60:FF:000933">
    <property type="entry name" value="zinc finger protein 771"/>
    <property type="match status" value="1"/>
</dbReference>
<keyword evidence="8" id="KW-0804">Transcription</keyword>
<comment type="similarity">
    <text evidence="2">Belongs to the krueppel C2H2-type zinc-finger protein family.</text>
</comment>
<feature type="domain" description="C2H2-type" evidence="12">
    <location>
        <begin position="437"/>
        <end position="464"/>
    </location>
</feature>
<evidence type="ECO:0000256" key="3">
    <source>
        <dbReference type="ARBA" id="ARBA00022723"/>
    </source>
</evidence>
<feature type="domain" description="C2H2-type" evidence="12">
    <location>
        <begin position="353"/>
        <end position="380"/>
    </location>
</feature>
<dbReference type="SUPFAM" id="SSF57667">
    <property type="entry name" value="beta-beta-alpha zinc fingers"/>
    <property type="match status" value="5"/>
</dbReference>
<evidence type="ECO:0000256" key="2">
    <source>
        <dbReference type="ARBA" id="ARBA00006991"/>
    </source>
</evidence>
<keyword evidence="3" id="KW-0479">Metal-binding</keyword>
<feature type="domain" description="C2H2-type" evidence="12">
    <location>
        <begin position="236"/>
        <end position="264"/>
    </location>
</feature>
<name>A0ABD2N059_9CUCU</name>
<feature type="compositionally biased region" description="Polar residues" evidence="11">
    <location>
        <begin position="19"/>
        <end position="35"/>
    </location>
</feature>
<feature type="domain" description="C2H2-type" evidence="12">
    <location>
        <begin position="169"/>
        <end position="196"/>
    </location>
</feature>
<comment type="caution">
    <text evidence="13">The sequence shown here is derived from an EMBL/GenBank/DDBJ whole genome shotgun (WGS) entry which is preliminary data.</text>
</comment>
<evidence type="ECO:0000256" key="6">
    <source>
        <dbReference type="ARBA" id="ARBA00022833"/>
    </source>
</evidence>
<organism evidence="13 14">
    <name type="scientific">Cryptolaemus montrouzieri</name>
    <dbReference type="NCBI Taxonomy" id="559131"/>
    <lineage>
        <taxon>Eukaryota</taxon>
        <taxon>Metazoa</taxon>
        <taxon>Ecdysozoa</taxon>
        <taxon>Arthropoda</taxon>
        <taxon>Hexapoda</taxon>
        <taxon>Insecta</taxon>
        <taxon>Pterygota</taxon>
        <taxon>Neoptera</taxon>
        <taxon>Endopterygota</taxon>
        <taxon>Coleoptera</taxon>
        <taxon>Polyphaga</taxon>
        <taxon>Cucujiformia</taxon>
        <taxon>Coccinelloidea</taxon>
        <taxon>Coccinellidae</taxon>
        <taxon>Scymninae</taxon>
        <taxon>Scymnini</taxon>
        <taxon>Cryptolaemus</taxon>
    </lineage>
</organism>
<dbReference type="EMBL" id="JABFTP020000042">
    <property type="protein sequence ID" value="KAL3272100.1"/>
    <property type="molecule type" value="Genomic_DNA"/>
</dbReference>
<comment type="subcellular location">
    <subcellularLocation>
        <location evidence="1">Nucleus</location>
    </subcellularLocation>
</comment>
<keyword evidence="9" id="KW-0539">Nucleus</keyword>
<dbReference type="GO" id="GO:0008270">
    <property type="term" value="F:zinc ion binding"/>
    <property type="evidence" value="ECO:0007669"/>
    <property type="project" value="UniProtKB-KW"/>
</dbReference>